<evidence type="ECO:0000256" key="1">
    <source>
        <dbReference type="ARBA" id="ARBA00001971"/>
    </source>
</evidence>
<dbReference type="Pfam" id="PF00067">
    <property type="entry name" value="p450"/>
    <property type="match status" value="1"/>
</dbReference>
<evidence type="ECO:0000256" key="6">
    <source>
        <dbReference type="ARBA" id="ARBA00023002"/>
    </source>
</evidence>
<name>A0A0C9YEF4_9AGAM</name>
<dbReference type="InterPro" id="IPR036396">
    <property type="entry name" value="Cyt_P450_sf"/>
</dbReference>
<dbReference type="InterPro" id="IPR002401">
    <property type="entry name" value="Cyt_P450_E_grp-I"/>
</dbReference>
<protein>
    <submittedName>
        <fullName evidence="11">Unplaced genomic scaffold scaffold_44, whole genome shotgun sequence</fullName>
    </submittedName>
</protein>
<dbReference type="PRINTS" id="PR00463">
    <property type="entry name" value="EP450I"/>
</dbReference>
<dbReference type="CDD" id="cd11065">
    <property type="entry name" value="CYP64-like"/>
    <property type="match status" value="1"/>
</dbReference>
<keyword evidence="7 9" id="KW-0408">Iron</keyword>
<dbReference type="OrthoDB" id="2789670at2759"/>
<evidence type="ECO:0000256" key="4">
    <source>
        <dbReference type="ARBA" id="ARBA00022617"/>
    </source>
</evidence>
<gene>
    <name evidence="11" type="ORF">PISMIDRAFT_100846</name>
</gene>
<dbReference type="Proteomes" id="UP000054018">
    <property type="component" value="Unassembled WGS sequence"/>
</dbReference>
<comment type="similarity">
    <text evidence="3 10">Belongs to the cytochrome P450 family.</text>
</comment>
<dbReference type="GO" id="GO:0004497">
    <property type="term" value="F:monooxygenase activity"/>
    <property type="evidence" value="ECO:0007669"/>
    <property type="project" value="UniProtKB-KW"/>
</dbReference>
<dbReference type="GO" id="GO:0020037">
    <property type="term" value="F:heme binding"/>
    <property type="evidence" value="ECO:0007669"/>
    <property type="project" value="InterPro"/>
</dbReference>
<dbReference type="InterPro" id="IPR050364">
    <property type="entry name" value="Cytochrome_P450_fung"/>
</dbReference>
<accession>A0A0C9YEF4</accession>
<evidence type="ECO:0000256" key="2">
    <source>
        <dbReference type="ARBA" id="ARBA00005179"/>
    </source>
</evidence>
<evidence type="ECO:0000313" key="12">
    <source>
        <dbReference type="Proteomes" id="UP000054018"/>
    </source>
</evidence>
<dbReference type="SUPFAM" id="SSF48264">
    <property type="entry name" value="Cytochrome P450"/>
    <property type="match status" value="1"/>
</dbReference>
<comment type="cofactor">
    <cofactor evidence="1 9">
        <name>heme</name>
        <dbReference type="ChEBI" id="CHEBI:30413"/>
    </cofactor>
</comment>
<evidence type="ECO:0000256" key="9">
    <source>
        <dbReference type="PIRSR" id="PIRSR602401-1"/>
    </source>
</evidence>
<keyword evidence="5 9" id="KW-0479">Metal-binding</keyword>
<dbReference type="PROSITE" id="PS00086">
    <property type="entry name" value="CYTOCHROME_P450"/>
    <property type="match status" value="1"/>
</dbReference>
<comment type="pathway">
    <text evidence="2">Secondary metabolite biosynthesis.</text>
</comment>
<dbReference type="PANTHER" id="PTHR46300:SF1">
    <property type="entry name" value="P450, PUTATIVE (EUROFUNG)-RELATED"/>
    <property type="match status" value="1"/>
</dbReference>
<evidence type="ECO:0000256" key="10">
    <source>
        <dbReference type="RuleBase" id="RU000461"/>
    </source>
</evidence>
<evidence type="ECO:0000256" key="3">
    <source>
        <dbReference type="ARBA" id="ARBA00010617"/>
    </source>
</evidence>
<dbReference type="InterPro" id="IPR001128">
    <property type="entry name" value="Cyt_P450"/>
</dbReference>
<evidence type="ECO:0000313" key="11">
    <source>
        <dbReference type="EMBL" id="KIK23235.1"/>
    </source>
</evidence>
<organism evidence="11 12">
    <name type="scientific">Pisolithus microcarpus 441</name>
    <dbReference type="NCBI Taxonomy" id="765257"/>
    <lineage>
        <taxon>Eukaryota</taxon>
        <taxon>Fungi</taxon>
        <taxon>Dikarya</taxon>
        <taxon>Basidiomycota</taxon>
        <taxon>Agaricomycotina</taxon>
        <taxon>Agaricomycetes</taxon>
        <taxon>Agaricomycetidae</taxon>
        <taxon>Boletales</taxon>
        <taxon>Sclerodermatineae</taxon>
        <taxon>Pisolithaceae</taxon>
        <taxon>Pisolithus</taxon>
    </lineage>
</organism>
<dbReference type="AlphaFoldDB" id="A0A0C9YEF4"/>
<reference evidence="12" key="2">
    <citation type="submission" date="2015-01" db="EMBL/GenBank/DDBJ databases">
        <title>Evolutionary Origins and Diversification of the Mycorrhizal Mutualists.</title>
        <authorList>
            <consortium name="DOE Joint Genome Institute"/>
            <consortium name="Mycorrhizal Genomics Consortium"/>
            <person name="Kohler A."/>
            <person name="Kuo A."/>
            <person name="Nagy L.G."/>
            <person name="Floudas D."/>
            <person name="Copeland A."/>
            <person name="Barry K.W."/>
            <person name="Cichocki N."/>
            <person name="Veneault-Fourrey C."/>
            <person name="LaButti K."/>
            <person name="Lindquist E.A."/>
            <person name="Lipzen A."/>
            <person name="Lundell T."/>
            <person name="Morin E."/>
            <person name="Murat C."/>
            <person name="Riley R."/>
            <person name="Ohm R."/>
            <person name="Sun H."/>
            <person name="Tunlid A."/>
            <person name="Henrissat B."/>
            <person name="Grigoriev I.V."/>
            <person name="Hibbett D.S."/>
            <person name="Martin F."/>
        </authorList>
    </citation>
    <scope>NUCLEOTIDE SEQUENCE [LARGE SCALE GENOMIC DNA]</scope>
    <source>
        <strain evidence="12">441</strain>
    </source>
</reference>
<reference evidence="11 12" key="1">
    <citation type="submission" date="2014-04" db="EMBL/GenBank/DDBJ databases">
        <authorList>
            <consortium name="DOE Joint Genome Institute"/>
            <person name="Kuo A."/>
            <person name="Kohler A."/>
            <person name="Costa M.D."/>
            <person name="Nagy L.G."/>
            <person name="Floudas D."/>
            <person name="Copeland A."/>
            <person name="Barry K.W."/>
            <person name="Cichocki N."/>
            <person name="Veneault-Fourrey C."/>
            <person name="LaButti K."/>
            <person name="Lindquist E.A."/>
            <person name="Lipzen A."/>
            <person name="Lundell T."/>
            <person name="Morin E."/>
            <person name="Murat C."/>
            <person name="Sun H."/>
            <person name="Tunlid A."/>
            <person name="Henrissat B."/>
            <person name="Grigoriev I.V."/>
            <person name="Hibbett D.S."/>
            <person name="Martin F."/>
            <person name="Nordberg H.P."/>
            <person name="Cantor M.N."/>
            <person name="Hua S.X."/>
        </authorList>
    </citation>
    <scope>NUCLEOTIDE SEQUENCE [LARGE SCALE GENOMIC DNA]</scope>
    <source>
        <strain evidence="11 12">441</strain>
    </source>
</reference>
<dbReference type="EMBL" id="KN833728">
    <property type="protein sequence ID" value="KIK23235.1"/>
    <property type="molecule type" value="Genomic_DNA"/>
</dbReference>
<dbReference type="Gene3D" id="1.10.630.10">
    <property type="entry name" value="Cytochrome P450"/>
    <property type="match status" value="1"/>
</dbReference>
<dbReference type="STRING" id="765257.A0A0C9YEF4"/>
<evidence type="ECO:0000256" key="8">
    <source>
        <dbReference type="ARBA" id="ARBA00023033"/>
    </source>
</evidence>
<dbReference type="GO" id="GO:0016705">
    <property type="term" value="F:oxidoreductase activity, acting on paired donors, with incorporation or reduction of molecular oxygen"/>
    <property type="evidence" value="ECO:0007669"/>
    <property type="project" value="InterPro"/>
</dbReference>
<evidence type="ECO:0000256" key="5">
    <source>
        <dbReference type="ARBA" id="ARBA00022723"/>
    </source>
</evidence>
<keyword evidence="6 10" id="KW-0560">Oxidoreductase</keyword>
<dbReference type="InterPro" id="IPR017972">
    <property type="entry name" value="Cyt_P450_CS"/>
</dbReference>
<keyword evidence="12" id="KW-1185">Reference proteome</keyword>
<dbReference type="PRINTS" id="PR00385">
    <property type="entry name" value="P450"/>
</dbReference>
<proteinExistence type="inferred from homology"/>
<dbReference type="PANTHER" id="PTHR46300">
    <property type="entry name" value="P450, PUTATIVE (EUROFUNG)-RELATED-RELATED"/>
    <property type="match status" value="1"/>
</dbReference>
<sequence length="509" mass="57200">MLEELLREYGLQAKAVGALVALAILGKVVRSQLKARRRLPLPPGPPGHWLFGNALPRENQSQQFAEWINQYGPIISLRVGPRTMVIIGRYQESVDIMEKEGGLLADRPRAVAAGEILSRGLRMILAPAGEQFRRLRRAAHTHLQAKAAETYGPIQMQAARDVILDILDDPKNHQAHANRYAASVILRVTYGKSTPTGTNAPEIVLIHKMLKRFQTLMRPGALLVEKYPILKYVPGYASYLHEWRREERQLFHDQLNRVAVELKTGNPGPSFAKYLLENQETHKLSDEEMAYLTGSLYGAGSDTTAVALMVLVMAAARFPEAQDAVQEELDNVIGRDRAPTFDDYNALPQIQAFMLECLRWRPVTTLGFAHRAQTDIIYKDICIPEGAIVFGNHWAISRDSSVYPNPDKFDPQRWLGSDGRIREDLRFPSFGFGRRICPGQHIANRSIFINAALLLWSFRITQDPKAPIDDKGFVDGVIAHPKPFAACFTPRIGDEKHLRKVMGTYAKDV</sequence>
<keyword evidence="4 9" id="KW-0349">Heme</keyword>
<evidence type="ECO:0000256" key="7">
    <source>
        <dbReference type="ARBA" id="ARBA00023004"/>
    </source>
</evidence>
<dbReference type="HOGENOM" id="CLU_001570_2_1_1"/>
<feature type="binding site" description="axial binding residue" evidence="9">
    <location>
        <position position="437"/>
    </location>
    <ligand>
        <name>heme</name>
        <dbReference type="ChEBI" id="CHEBI:30413"/>
    </ligand>
    <ligandPart>
        <name>Fe</name>
        <dbReference type="ChEBI" id="CHEBI:18248"/>
    </ligandPart>
</feature>
<keyword evidence="8 10" id="KW-0503">Monooxygenase</keyword>
<dbReference type="GO" id="GO:0005506">
    <property type="term" value="F:iron ion binding"/>
    <property type="evidence" value="ECO:0007669"/>
    <property type="project" value="InterPro"/>
</dbReference>